<sequence>MKKLLFVAVISLFSLSSMNAQTFKIGGSVGIPVGDGSDFYTVAVGVDAYYYFTDIDDFVNLGVTSGFRNFFGEDFTAVGITIEASDLQFVPIAAAARLKLLDMLSAGLDIGYAIGVSNNFDGGFYLKPVVSLDINDAIEVFTSYESVFAGSGFENGYYDSGDFYLGNINAGILFQF</sequence>
<accession>A0A6N6MMF7</accession>
<dbReference type="AlphaFoldDB" id="A0A6N6MMF7"/>
<protein>
    <recommendedName>
        <fullName evidence="4">Outer membrane protein beta-barrel domain-containing protein</fullName>
    </recommendedName>
</protein>
<keyword evidence="3" id="KW-1185">Reference proteome</keyword>
<name>A0A6N6MMF7_9FLAO</name>
<evidence type="ECO:0000313" key="2">
    <source>
        <dbReference type="EMBL" id="KAB1071949.1"/>
    </source>
</evidence>
<proteinExistence type="predicted"/>
<dbReference type="Proteomes" id="UP000441333">
    <property type="component" value="Unassembled WGS sequence"/>
</dbReference>
<evidence type="ECO:0000256" key="1">
    <source>
        <dbReference type="SAM" id="SignalP"/>
    </source>
</evidence>
<feature type="signal peptide" evidence="1">
    <location>
        <begin position="1"/>
        <end position="19"/>
    </location>
</feature>
<feature type="chain" id="PRO_5026906026" description="Outer membrane protein beta-barrel domain-containing protein" evidence="1">
    <location>
        <begin position="20"/>
        <end position="176"/>
    </location>
</feature>
<dbReference type="EMBL" id="WAAT01000001">
    <property type="protein sequence ID" value="KAB1071949.1"/>
    <property type="molecule type" value="Genomic_DNA"/>
</dbReference>
<gene>
    <name evidence="2" type="ORF">F6U93_00460</name>
</gene>
<comment type="caution">
    <text evidence="2">The sequence shown here is derived from an EMBL/GenBank/DDBJ whole genome shotgun (WGS) entry which is preliminary data.</text>
</comment>
<reference evidence="2 3" key="1">
    <citation type="submission" date="2019-09" db="EMBL/GenBank/DDBJ databases">
        <authorList>
            <person name="Cao W.R."/>
        </authorList>
    </citation>
    <scope>NUCLEOTIDE SEQUENCE [LARGE SCALE GENOMIC DNA]</scope>
    <source>
        <strain evidence="2 3">B1N29</strain>
    </source>
</reference>
<organism evidence="2 3">
    <name type="scientific">Pseudotamlana haliotis</name>
    <dbReference type="NCBI Taxonomy" id="2614804"/>
    <lineage>
        <taxon>Bacteria</taxon>
        <taxon>Pseudomonadati</taxon>
        <taxon>Bacteroidota</taxon>
        <taxon>Flavobacteriia</taxon>
        <taxon>Flavobacteriales</taxon>
        <taxon>Flavobacteriaceae</taxon>
        <taxon>Pseudotamlana</taxon>
    </lineage>
</organism>
<evidence type="ECO:0000313" key="3">
    <source>
        <dbReference type="Proteomes" id="UP000441333"/>
    </source>
</evidence>
<evidence type="ECO:0008006" key="4">
    <source>
        <dbReference type="Google" id="ProtNLM"/>
    </source>
</evidence>
<dbReference type="RefSeq" id="WP_150935760.1">
    <property type="nucleotide sequence ID" value="NZ_WAAT01000001.1"/>
</dbReference>
<keyword evidence="1" id="KW-0732">Signal</keyword>